<dbReference type="Gene3D" id="3.40.50.1820">
    <property type="entry name" value="alpha/beta hydrolase"/>
    <property type="match status" value="1"/>
</dbReference>
<dbReference type="SUPFAM" id="SSF53474">
    <property type="entry name" value="alpha/beta-Hydrolases"/>
    <property type="match status" value="1"/>
</dbReference>
<dbReference type="InterPro" id="IPR029058">
    <property type="entry name" value="AB_hydrolase_fold"/>
</dbReference>
<organism evidence="2 3">
    <name type="scientific">Pseudonocardia nematodicida</name>
    <dbReference type="NCBI Taxonomy" id="1206997"/>
    <lineage>
        <taxon>Bacteria</taxon>
        <taxon>Bacillati</taxon>
        <taxon>Actinomycetota</taxon>
        <taxon>Actinomycetes</taxon>
        <taxon>Pseudonocardiales</taxon>
        <taxon>Pseudonocardiaceae</taxon>
        <taxon>Pseudonocardia</taxon>
    </lineage>
</organism>
<dbReference type="RefSeq" id="WP_349301071.1">
    <property type="nucleotide sequence ID" value="NZ_JBEDNQ010000012.1"/>
</dbReference>
<proteinExistence type="predicted"/>
<sequence length="239" mass="25402">MATFALVPGAGTDSWYWGPLAWELTGRGHRAVPVDLPCDDDGAGLEDYADAVVEAVKSDAGAGDRQDGDGDGGLVVVAHSFGGFTAPLVCDRMAVRALVLVTAMVPVPGESGGDWFTATGHADALAAQDARDGRDPDDVVALFYHDVPESIANEALRHEREQSATAFSQPWPGQRWPDVPTRFLMCRDDRLFAPSFVRPMLASRLRGVVPEAIPGGHHPMLSHPARMAGALLDTAAVPR</sequence>
<dbReference type="InterPro" id="IPR052897">
    <property type="entry name" value="Sec-Metab_Biosynth_Hydrolase"/>
</dbReference>
<reference evidence="2 3" key="1">
    <citation type="submission" date="2024-03" db="EMBL/GenBank/DDBJ databases">
        <title>Draft genome sequence of Pseudonocardia nematodicida JCM 31783.</title>
        <authorList>
            <person name="Butdee W."/>
            <person name="Duangmal K."/>
        </authorList>
    </citation>
    <scope>NUCLEOTIDE SEQUENCE [LARGE SCALE GENOMIC DNA]</scope>
    <source>
        <strain evidence="2 3">JCM 31783</strain>
    </source>
</reference>
<protein>
    <submittedName>
        <fullName evidence="2">Alpha/beta hydrolase</fullName>
    </submittedName>
</protein>
<dbReference type="Proteomes" id="UP001494902">
    <property type="component" value="Unassembled WGS sequence"/>
</dbReference>
<dbReference type="PANTHER" id="PTHR37017:SF11">
    <property type="entry name" value="ESTERASE_LIPASE_THIOESTERASE DOMAIN-CONTAINING PROTEIN"/>
    <property type="match status" value="1"/>
</dbReference>
<evidence type="ECO:0000313" key="3">
    <source>
        <dbReference type="Proteomes" id="UP001494902"/>
    </source>
</evidence>
<dbReference type="PANTHER" id="PTHR37017">
    <property type="entry name" value="AB HYDROLASE-1 DOMAIN-CONTAINING PROTEIN-RELATED"/>
    <property type="match status" value="1"/>
</dbReference>
<feature type="domain" description="AB hydrolase-1" evidence="1">
    <location>
        <begin position="6"/>
        <end position="229"/>
    </location>
</feature>
<comment type="caution">
    <text evidence="2">The sequence shown here is derived from an EMBL/GenBank/DDBJ whole genome shotgun (WGS) entry which is preliminary data.</text>
</comment>
<accession>A0ABV1KHS2</accession>
<dbReference type="EMBL" id="JBEDNQ010000012">
    <property type="protein sequence ID" value="MEQ3554007.1"/>
    <property type="molecule type" value="Genomic_DNA"/>
</dbReference>
<evidence type="ECO:0000313" key="2">
    <source>
        <dbReference type="EMBL" id="MEQ3554007.1"/>
    </source>
</evidence>
<dbReference type="InterPro" id="IPR000073">
    <property type="entry name" value="AB_hydrolase_1"/>
</dbReference>
<keyword evidence="2" id="KW-0378">Hydrolase</keyword>
<evidence type="ECO:0000259" key="1">
    <source>
        <dbReference type="Pfam" id="PF12697"/>
    </source>
</evidence>
<gene>
    <name evidence="2" type="ORF">WIS52_26335</name>
</gene>
<keyword evidence="3" id="KW-1185">Reference proteome</keyword>
<name>A0ABV1KHS2_9PSEU</name>
<dbReference type="Pfam" id="PF12697">
    <property type="entry name" value="Abhydrolase_6"/>
    <property type="match status" value="1"/>
</dbReference>
<dbReference type="GO" id="GO:0016787">
    <property type="term" value="F:hydrolase activity"/>
    <property type="evidence" value="ECO:0007669"/>
    <property type="project" value="UniProtKB-KW"/>
</dbReference>